<protein>
    <submittedName>
        <fullName evidence="1">Acyl CoA:acetate/3-ketoacid CoA transferase alpha subunit</fullName>
    </submittedName>
</protein>
<reference evidence="1 2" key="1">
    <citation type="submission" date="2020-05" db="EMBL/GenBank/DDBJ databases">
        <title>Genomic Encyclopedia of Type Strains, Phase IV (KMG-V): Genome sequencing to study the core and pangenomes of soil and plant-associated prokaryotes.</title>
        <authorList>
            <person name="Whitman W."/>
        </authorList>
    </citation>
    <scope>NUCLEOTIDE SEQUENCE [LARGE SCALE GENOMIC DNA]</scope>
    <source>
        <strain evidence="1 2">9A</strain>
    </source>
</reference>
<proteinExistence type="predicted"/>
<keyword evidence="1" id="KW-0808">Transferase</keyword>
<organism evidence="1 2">
    <name type="scientific">Hymenobacter caeli</name>
    <dbReference type="NCBI Taxonomy" id="2735894"/>
    <lineage>
        <taxon>Bacteria</taxon>
        <taxon>Pseudomonadati</taxon>
        <taxon>Bacteroidota</taxon>
        <taxon>Cytophagia</taxon>
        <taxon>Cytophagales</taxon>
        <taxon>Hymenobacteraceae</taxon>
        <taxon>Hymenobacter</taxon>
    </lineage>
</organism>
<accession>A0ABX2FWG7</accession>
<dbReference type="EMBL" id="JABSNP010000026">
    <property type="protein sequence ID" value="NRT21123.1"/>
    <property type="molecule type" value="Genomic_DNA"/>
</dbReference>
<dbReference type="Proteomes" id="UP000779507">
    <property type="component" value="Unassembled WGS sequence"/>
</dbReference>
<gene>
    <name evidence="1" type="ORF">HNP98_003968</name>
</gene>
<evidence type="ECO:0000313" key="1">
    <source>
        <dbReference type="EMBL" id="NRT21123.1"/>
    </source>
</evidence>
<sequence length="169" mass="18567">MGKPYPHPNPYPGQNGARAQLTDSFITILCCLNQPSAQEISLWRTGSIRYGLHEVAPGLPFILTDLGQGWLFDVTLNLRRPGTPEAEAVALVWPQQMGQRLVYVLLDATTNIVHGWQSFQAAPAFVQAVRAAAARQLSIFDNEQQIAASLAKGELIPLQQMQASVHFYG</sequence>
<name>A0ABX2FWG7_9BACT</name>
<dbReference type="RefSeq" id="WP_173811883.1">
    <property type="nucleotide sequence ID" value="NZ_JABSNP010000026.1"/>
</dbReference>
<dbReference type="GO" id="GO:0016740">
    <property type="term" value="F:transferase activity"/>
    <property type="evidence" value="ECO:0007669"/>
    <property type="project" value="UniProtKB-KW"/>
</dbReference>
<evidence type="ECO:0000313" key="2">
    <source>
        <dbReference type="Proteomes" id="UP000779507"/>
    </source>
</evidence>
<keyword evidence="2" id="KW-1185">Reference proteome</keyword>
<comment type="caution">
    <text evidence="1">The sequence shown here is derived from an EMBL/GenBank/DDBJ whole genome shotgun (WGS) entry which is preliminary data.</text>
</comment>